<keyword evidence="3" id="KW-1185">Reference proteome</keyword>
<keyword evidence="1" id="KW-0732">Signal</keyword>
<gene>
    <name evidence="2" type="ORF">I4J89_39570</name>
</gene>
<dbReference type="PROSITE" id="PS51257">
    <property type="entry name" value="PROKAR_LIPOPROTEIN"/>
    <property type="match status" value="1"/>
</dbReference>
<proteinExistence type="predicted"/>
<evidence type="ECO:0008006" key="4">
    <source>
        <dbReference type="Google" id="ProtNLM"/>
    </source>
</evidence>
<evidence type="ECO:0000313" key="3">
    <source>
        <dbReference type="Proteomes" id="UP000598146"/>
    </source>
</evidence>
<evidence type="ECO:0000313" key="2">
    <source>
        <dbReference type="EMBL" id="MBG0567563.1"/>
    </source>
</evidence>
<sequence length="245" mass="25394">MNKRMMRGGLVLALSAVLATAGCGGGETSGDSAGGDTKASDATAALVDATAKLQEQSFKAVIDMGDAGSLAGVMDPKKKVSEFAMENNADGETMKTELRKIDGTTYVRLTIPGADIPGMDGKSWRKMDGRGGPGTLGDFDAAQIAKSLETAADVKWAGDDAVTGTIDLAKTGKQLGLAETDLSKLTEKTVPFQANFDGEGRLVRYSLTMPKAAGAEFPTKMDVTYSDFGLPVDVKAPAESELAKG</sequence>
<dbReference type="Proteomes" id="UP000598146">
    <property type="component" value="Unassembled WGS sequence"/>
</dbReference>
<reference evidence="2" key="1">
    <citation type="submission" date="2020-11" db="EMBL/GenBank/DDBJ databases">
        <title>Isolation and identification of active actinomycetes.</title>
        <authorList>
            <person name="Sun X."/>
        </authorList>
    </citation>
    <scope>NUCLEOTIDE SEQUENCE</scope>
    <source>
        <strain evidence="2">NEAU-A11</strain>
    </source>
</reference>
<dbReference type="RefSeq" id="WP_196419337.1">
    <property type="nucleotide sequence ID" value="NZ_JADQTO010000028.1"/>
</dbReference>
<dbReference type="Gene3D" id="2.50.20.20">
    <property type="match status" value="1"/>
</dbReference>
<feature type="chain" id="PRO_5039709268" description="Lipoprotein" evidence="1">
    <location>
        <begin position="22"/>
        <end position="245"/>
    </location>
</feature>
<dbReference type="AlphaFoldDB" id="A0A931CHV4"/>
<dbReference type="InterPro" id="IPR029046">
    <property type="entry name" value="LolA/LolB/LppX"/>
</dbReference>
<organism evidence="2 3">
    <name type="scientific">Actinoplanes aureus</name>
    <dbReference type="NCBI Taxonomy" id="2792083"/>
    <lineage>
        <taxon>Bacteria</taxon>
        <taxon>Bacillati</taxon>
        <taxon>Actinomycetota</taxon>
        <taxon>Actinomycetes</taxon>
        <taxon>Micromonosporales</taxon>
        <taxon>Micromonosporaceae</taxon>
        <taxon>Actinoplanes</taxon>
    </lineage>
</organism>
<protein>
    <recommendedName>
        <fullName evidence="4">Lipoprotein</fullName>
    </recommendedName>
</protein>
<name>A0A931CHV4_9ACTN</name>
<evidence type="ECO:0000256" key="1">
    <source>
        <dbReference type="SAM" id="SignalP"/>
    </source>
</evidence>
<feature type="signal peptide" evidence="1">
    <location>
        <begin position="1"/>
        <end position="21"/>
    </location>
</feature>
<comment type="caution">
    <text evidence="2">The sequence shown here is derived from an EMBL/GenBank/DDBJ whole genome shotgun (WGS) entry which is preliminary data.</text>
</comment>
<dbReference type="SUPFAM" id="SSF89392">
    <property type="entry name" value="Prokaryotic lipoproteins and lipoprotein localization factors"/>
    <property type="match status" value="1"/>
</dbReference>
<accession>A0A931CHV4</accession>
<dbReference type="EMBL" id="JADQTO010000028">
    <property type="protein sequence ID" value="MBG0567563.1"/>
    <property type="molecule type" value="Genomic_DNA"/>
</dbReference>